<dbReference type="Pfam" id="PF13520">
    <property type="entry name" value="AA_permease_2"/>
    <property type="match status" value="1"/>
</dbReference>
<feature type="transmembrane region" description="Helical" evidence="6">
    <location>
        <begin position="411"/>
        <end position="430"/>
    </location>
</feature>
<dbReference type="InterPro" id="IPR002293">
    <property type="entry name" value="AA/rel_permease1"/>
</dbReference>
<evidence type="ECO:0000256" key="1">
    <source>
        <dbReference type="ARBA" id="ARBA00004651"/>
    </source>
</evidence>
<evidence type="ECO:0000256" key="4">
    <source>
        <dbReference type="ARBA" id="ARBA00022989"/>
    </source>
</evidence>
<evidence type="ECO:0000256" key="3">
    <source>
        <dbReference type="ARBA" id="ARBA00022692"/>
    </source>
</evidence>
<gene>
    <name evidence="7" type="ORF">H4W81_004266</name>
</gene>
<keyword evidence="3 6" id="KW-0812">Transmembrane</keyword>
<feature type="transmembrane region" description="Helical" evidence="6">
    <location>
        <begin position="213"/>
        <end position="231"/>
    </location>
</feature>
<feature type="transmembrane region" description="Helical" evidence="6">
    <location>
        <begin position="36"/>
        <end position="58"/>
    </location>
</feature>
<feature type="transmembrane region" description="Helical" evidence="6">
    <location>
        <begin position="373"/>
        <end position="399"/>
    </location>
</feature>
<keyword evidence="4 6" id="KW-1133">Transmembrane helix</keyword>
<evidence type="ECO:0000313" key="8">
    <source>
        <dbReference type="Proteomes" id="UP000661607"/>
    </source>
</evidence>
<dbReference type="PANTHER" id="PTHR42770:SF18">
    <property type="entry name" value="ARGININE_AGMATINE ANTIPORTER"/>
    <property type="match status" value="1"/>
</dbReference>
<proteinExistence type="predicted"/>
<feature type="transmembrane region" description="Helical" evidence="6">
    <location>
        <begin position="252"/>
        <end position="274"/>
    </location>
</feature>
<feature type="transmembrane region" description="Helical" evidence="6">
    <location>
        <begin position="347"/>
        <end position="367"/>
    </location>
</feature>
<keyword evidence="5 6" id="KW-0472">Membrane</keyword>
<comment type="caution">
    <text evidence="7">The sequence shown here is derived from an EMBL/GenBank/DDBJ whole genome shotgun (WGS) entry which is preliminary data.</text>
</comment>
<reference evidence="7 8" key="1">
    <citation type="submission" date="2020-10" db="EMBL/GenBank/DDBJ databases">
        <title>Sequencing the genomes of 1000 actinobacteria strains.</title>
        <authorList>
            <person name="Klenk H.-P."/>
        </authorList>
    </citation>
    <scope>NUCLEOTIDE SEQUENCE [LARGE SCALE GENOMIC DNA]</scope>
    <source>
        <strain evidence="7 8">DSM 43748</strain>
    </source>
</reference>
<dbReference type="Gene3D" id="1.20.1740.10">
    <property type="entry name" value="Amino acid/polyamine transporter I"/>
    <property type="match status" value="1"/>
</dbReference>
<evidence type="ECO:0000256" key="2">
    <source>
        <dbReference type="ARBA" id="ARBA00022475"/>
    </source>
</evidence>
<protein>
    <submittedName>
        <fullName evidence="7">APA family basic amino acid/polyamine antiporter</fullName>
    </submittedName>
</protein>
<evidence type="ECO:0000313" key="7">
    <source>
        <dbReference type="EMBL" id="MBE1561487.1"/>
    </source>
</evidence>
<comment type="subcellular location">
    <subcellularLocation>
        <location evidence="1">Cell membrane</location>
        <topology evidence="1">Multi-pass membrane protein</topology>
    </subcellularLocation>
</comment>
<name>A0ABR9KHK3_9ACTN</name>
<feature type="transmembrane region" description="Helical" evidence="6">
    <location>
        <begin position="294"/>
        <end position="318"/>
    </location>
</feature>
<feature type="transmembrane region" description="Helical" evidence="6">
    <location>
        <begin position="436"/>
        <end position="454"/>
    </location>
</feature>
<dbReference type="PIRSF" id="PIRSF006060">
    <property type="entry name" value="AA_transporter"/>
    <property type="match status" value="1"/>
</dbReference>
<dbReference type="RefSeq" id="WP_192776384.1">
    <property type="nucleotide sequence ID" value="NZ_BAAASY010000012.1"/>
</dbReference>
<feature type="transmembrane region" description="Helical" evidence="6">
    <location>
        <begin position="106"/>
        <end position="128"/>
    </location>
</feature>
<keyword evidence="8" id="KW-1185">Reference proteome</keyword>
<organism evidence="7 8">
    <name type="scientific">Nonomuraea africana</name>
    <dbReference type="NCBI Taxonomy" id="46171"/>
    <lineage>
        <taxon>Bacteria</taxon>
        <taxon>Bacillati</taxon>
        <taxon>Actinomycetota</taxon>
        <taxon>Actinomycetes</taxon>
        <taxon>Streptosporangiales</taxon>
        <taxon>Streptosporangiaceae</taxon>
        <taxon>Nonomuraea</taxon>
    </lineage>
</organism>
<feature type="transmembrane region" description="Helical" evidence="6">
    <location>
        <begin position="148"/>
        <end position="169"/>
    </location>
</feature>
<feature type="transmembrane region" description="Helical" evidence="6">
    <location>
        <begin position="181"/>
        <end position="201"/>
    </location>
</feature>
<dbReference type="Proteomes" id="UP000661607">
    <property type="component" value="Unassembled WGS sequence"/>
</dbReference>
<evidence type="ECO:0000256" key="6">
    <source>
        <dbReference type="SAM" id="Phobius"/>
    </source>
</evidence>
<dbReference type="InterPro" id="IPR050367">
    <property type="entry name" value="APC_superfamily"/>
</dbReference>
<dbReference type="EMBL" id="JADBEF010000001">
    <property type="protein sequence ID" value="MBE1561487.1"/>
    <property type="molecule type" value="Genomic_DNA"/>
</dbReference>
<accession>A0ABR9KHK3</accession>
<sequence length="465" mass="48080">MREPRRPADVGLDTAGSEVAGISPTEGRSLGLGSGIALVVGNVVGTGIFLLPAALAAFGTVSLVAMAAVTVGAIAMAMVFGRLGARIPAGGGPYAYARNAFGEFTGFWNAWSFWLTAWIGNAAIAVAWVGYVQYFARQVFGLDWSGTAAAIVIALIGVWIPAVVNLLGARNMAAFQSVTTILKFAPLLFVAVVGLFFVQGANFGPFNATDGSWVGALSLAGAVALFIYSGVESVSIAAEKIKDPARNIGRASIIGVLACAALYMLSTVAVMGTVPHTRLVDSTAPFADALNNMFGGSAGGVLMAACAIISGVGALNGWTMLVAEMPMAAAKDGTFPPMFARESRRGAPVTGILAGTVLTSLMLLVAYASENAFSTIVLLASFTTVIPYFFSAAAQLYWLVTGARAVDRGRLTRDIVISVIALVFAFWMAYGSGADAVLGGTLMLLVGVPVYIWVKAQRGEYGPQV</sequence>
<dbReference type="PANTHER" id="PTHR42770">
    <property type="entry name" value="AMINO ACID TRANSPORTER-RELATED"/>
    <property type="match status" value="1"/>
</dbReference>
<evidence type="ECO:0000256" key="5">
    <source>
        <dbReference type="ARBA" id="ARBA00023136"/>
    </source>
</evidence>
<feature type="transmembrane region" description="Helical" evidence="6">
    <location>
        <begin position="64"/>
        <end position="85"/>
    </location>
</feature>
<keyword evidence="2" id="KW-1003">Cell membrane</keyword>